<keyword evidence="1" id="KW-0812">Transmembrane</keyword>
<evidence type="ECO:0000313" key="4">
    <source>
        <dbReference type="Proteomes" id="UP000178583"/>
    </source>
</evidence>
<comment type="caution">
    <text evidence="3">The sequence shown here is derived from an EMBL/GenBank/DDBJ whole genome shotgun (WGS) entry which is preliminary data.</text>
</comment>
<feature type="transmembrane region" description="Helical" evidence="1">
    <location>
        <begin position="101"/>
        <end position="125"/>
    </location>
</feature>
<accession>A0A1F5EF25</accession>
<feature type="transmembrane region" description="Helical" evidence="1">
    <location>
        <begin position="275"/>
        <end position="300"/>
    </location>
</feature>
<name>A0A1F5EF25_9BACT</name>
<evidence type="ECO:0000259" key="2">
    <source>
        <dbReference type="Pfam" id="PF13231"/>
    </source>
</evidence>
<keyword evidence="1" id="KW-1133">Transmembrane helix</keyword>
<feature type="transmembrane region" description="Helical" evidence="1">
    <location>
        <begin position="7"/>
        <end position="24"/>
    </location>
</feature>
<evidence type="ECO:0000256" key="1">
    <source>
        <dbReference type="SAM" id="Phobius"/>
    </source>
</evidence>
<feature type="transmembrane region" description="Helical" evidence="1">
    <location>
        <begin position="55"/>
        <end position="81"/>
    </location>
</feature>
<dbReference type="Proteomes" id="UP000178583">
    <property type="component" value="Unassembled WGS sequence"/>
</dbReference>
<feature type="transmembrane region" description="Helical" evidence="1">
    <location>
        <begin position="332"/>
        <end position="348"/>
    </location>
</feature>
<dbReference type="Pfam" id="PF13231">
    <property type="entry name" value="PMT_2"/>
    <property type="match status" value="1"/>
</dbReference>
<dbReference type="InterPro" id="IPR038731">
    <property type="entry name" value="RgtA/B/C-like"/>
</dbReference>
<evidence type="ECO:0000313" key="3">
    <source>
        <dbReference type="EMBL" id="OGD65900.1"/>
    </source>
</evidence>
<dbReference type="EMBL" id="MEZY01000003">
    <property type="protein sequence ID" value="OGD65900.1"/>
    <property type="molecule type" value="Genomic_DNA"/>
</dbReference>
<feature type="transmembrane region" description="Helical" evidence="1">
    <location>
        <begin position="137"/>
        <end position="170"/>
    </location>
</feature>
<feature type="transmembrane region" description="Helical" evidence="1">
    <location>
        <begin position="355"/>
        <end position="379"/>
    </location>
</feature>
<gene>
    <name evidence="3" type="ORF">A2215_00730</name>
</gene>
<keyword evidence="1" id="KW-0472">Membrane</keyword>
<feature type="transmembrane region" description="Helical" evidence="1">
    <location>
        <begin position="307"/>
        <end position="326"/>
    </location>
</feature>
<feature type="transmembrane region" description="Helical" evidence="1">
    <location>
        <begin position="410"/>
        <end position="431"/>
    </location>
</feature>
<feature type="transmembrane region" description="Helical" evidence="1">
    <location>
        <begin position="218"/>
        <end position="237"/>
    </location>
</feature>
<sequence>MWKNTKYILLLGLAVRVFIAPFFSSSDISVWYQVISDSAQNLVIYDLLHFSYPPLWGFILSFWGKLFVNILGISSVGQYVSSIEPVNALNNYIPLNVISPWLNLIIKIPIMLADFAIAWLIYSLLKDTGTKIAKIAVAFWLLNPLVISAGYILGQFDSIPALFMLLALIFFWKDKRFFSGVSLSIGILFKLYPAFVLPAYLAVLLFSNNRLKTKFRNIGEYCLGLLLPIIFVILPMMKSHIWIEIFSRTQISEPMGINFWFYNFSPNISRLLKSIPGFVTIESFAPLLALMILIMSVAFIARRHGSVQSLIFGQLAMFTGLMAFLYQNSIPQYFLFILILLIVIYFTDNIFRFEFFLLSIVATLFYFSTIPTMILANLYPLAVYTNFISPEYINDYLLSYALNKPVSLGVYYNFVTLYSGLGFSTFVLIIFKSLRYIYEPKR</sequence>
<feature type="transmembrane region" description="Helical" evidence="1">
    <location>
        <begin position="182"/>
        <end position="206"/>
    </location>
</feature>
<dbReference type="STRING" id="1797472.A2215_00730"/>
<feature type="domain" description="Glycosyltransferase RgtA/B/C/D-like" evidence="2">
    <location>
        <begin position="106"/>
        <end position="232"/>
    </location>
</feature>
<proteinExistence type="predicted"/>
<protein>
    <recommendedName>
        <fullName evidence="2">Glycosyltransferase RgtA/B/C/D-like domain-containing protein</fullName>
    </recommendedName>
</protein>
<dbReference type="AlphaFoldDB" id="A0A1F5EF25"/>
<organism evidence="3 4">
    <name type="scientific">Candidatus Berkelbacteria bacterium RIFOXYA2_FULL_43_10</name>
    <dbReference type="NCBI Taxonomy" id="1797472"/>
    <lineage>
        <taxon>Bacteria</taxon>
        <taxon>Candidatus Berkelbacteria</taxon>
    </lineage>
</organism>
<reference evidence="3 4" key="1">
    <citation type="journal article" date="2016" name="Nat. Commun.">
        <title>Thousands of microbial genomes shed light on interconnected biogeochemical processes in an aquifer system.</title>
        <authorList>
            <person name="Anantharaman K."/>
            <person name="Brown C.T."/>
            <person name="Hug L.A."/>
            <person name="Sharon I."/>
            <person name="Castelle C.J."/>
            <person name="Probst A.J."/>
            <person name="Thomas B.C."/>
            <person name="Singh A."/>
            <person name="Wilkins M.J."/>
            <person name="Karaoz U."/>
            <person name="Brodie E.L."/>
            <person name="Williams K.H."/>
            <person name="Hubbard S.S."/>
            <person name="Banfield J.F."/>
        </authorList>
    </citation>
    <scope>NUCLEOTIDE SEQUENCE [LARGE SCALE GENOMIC DNA]</scope>
</reference>